<evidence type="ECO:0000313" key="4">
    <source>
        <dbReference type="EMBL" id="XBV88157.1"/>
    </source>
</evidence>
<organism evidence="4">
    <name type="scientific">Brevibacterium koreense</name>
    <dbReference type="NCBI Taxonomy" id="3140787"/>
    <lineage>
        <taxon>Bacteria</taxon>
        <taxon>Bacillati</taxon>
        <taxon>Actinomycetota</taxon>
        <taxon>Actinomycetes</taxon>
        <taxon>Micrococcales</taxon>
        <taxon>Brevibacteriaceae</taxon>
        <taxon>Brevibacterium</taxon>
    </lineage>
</organism>
<proteinExistence type="predicted"/>
<dbReference type="AlphaFoldDB" id="A0AAU7UJW9"/>
<keyword evidence="2" id="KW-0472">Membrane</keyword>
<accession>A0AAU7UJW9</accession>
<dbReference type="EMBL" id="CP158281">
    <property type="protein sequence ID" value="XBV88157.1"/>
    <property type="molecule type" value="Genomic_DNA"/>
</dbReference>
<protein>
    <recommendedName>
        <fullName evidence="3">DUF8094 domain-containing protein</fullName>
    </recommendedName>
</protein>
<feature type="transmembrane region" description="Helical" evidence="2">
    <location>
        <begin position="213"/>
        <end position="230"/>
    </location>
</feature>
<reference evidence="4" key="1">
    <citation type="submission" date="2024-06" db="EMBL/GenBank/DDBJ databases">
        <title>Brevibacterium koreense sp. nov., isolated from jogae-jeotgal, a Korean fermented seafood.</title>
        <authorList>
            <person name="Whon T.W."/>
            <person name="Nam S."/>
            <person name="Kim Y."/>
        </authorList>
    </citation>
    <scope>NUCLEOTIDE SEQUENCE</scope>
    <source>
        <strain evidence="4">CBA3109</strain>
    </source>
</reference>
<dbReference type="Pfam" id="PF26366">
    <property type="entry name" value="DUF8094"/>
    <property type="match status" value="1"/>
</dbReference>
<dbReference type="RefSeq" id="WP_350269239.1">
    <property type="nucleotide sequence ID" value="NZ_CP158281.1"/>
</dbReference>
<dbReference type="InterPro" id="IPR058407">
    <property type="entry name" value="DUF8094"/>
</dbReference>
<evidence type="ECO:0000259" key="3">
    <source>
        <dbReference type="Pfam" id="PF26366"/>
    </source>
</evidence>
<gene>
    <name evidence="4" type="ORF">AAFP32_11350</name>
</gene>
<feature type="region of interest" description="Disordered" evidence="1">
    <location>
        <begin position="478"/>
        <end position="506"/>
    </location>
</feature>
<feature type="compositionally biased region" description="Polar residues" evidence="1">
    <location>
        <begin position="485"/>
        <end position="501"/>
    </location>
</feature>
<evidence type="ECO:0000256" key="1">
    <source>
        <dbReference type="SAM" id="MobiDB-lite"/>
    </source>
</evidence>
<keyword evidence="2" id="KW-0812">Transmembrane</keyword>
<keyword evidence="2" id="KW-1133">Transmembrane helix</keyword>
<dbReference type="KEGG" id="bkr:AAFP32_11350"/>
<feature type="domain" description="DUF8094" evidence="3">
    <location>
        <begin position="252"/>
        <end position="528"/>
    </location>
</feature>
<evidence type="ECO:0000256" key="2">
    <source>
        <dbReference type="SAM" id="Phobius"/>
    </source>
</evidence>
<name>A0AAU7UJW9_9MICO</name>
<sequence>MRYTLAVILMVVGVVVGGLGILQKTLWAPDDQITATTEIDADTPAVVVDPGMLNLYETPATLEAKGSGDLTIAQAPIENVDAWAGNSPVARVTGLAADGGLTVKSDNGDSKMPSPAGADLWTSEVTGTDSVKLDWTEDANRTGFLIAGSGEPGDVKTVTISWPNHAETPWAIPLMIIGGALFVGGIVVLFFNRNSAKKEKNRRTARQERRRKLAEFGTAFAIVPVLALSACGPEELPKPEPSEAPSSAVAGVNDDQAKRILDSVAEDIKAADKKTDDSELEKRATGPALQQREAAYKVKKKVEKQKLPPAVANEKVVVNYSAATDSWPRMTSLITSAGNDTQLLVLTQEDPRSDYKLWSQTQLVPGTKLPDIPDSRQGSALLDPKTKDFVTTPEKAVSDYAKALGSGQDSKEAKKFESDDFSKSIWKNQAAQKKSAEDGKAEVSYKYTPGKEIVAQGTAGDAAVVTGVIEAESTISPESVDGRTGTLTLSTPQKELTGSDSTQKPVTTKTTQVLTFLVPKDGKVRLIGGLETLSGAELK</sequence>
<feature type="transmembrane region" description="Helical" evidence="2">
    <location>
        <begin position="170"/>
        <end position="192"/>
    </location>
</feature>